<dbReference type="SUPFAM" id="SSF53254">
    <property type="entry name" value="Phosphoglycerate mutase-like"/>
    <property type="match status" value="1"/>
</dbReference>
<feature type="coiled-coil region" evidence="2">
    <location>
        <begin position="4"/>
        <end position="127"/>
    </location>
</feature>
<keyword evidence="2" id="KW-0175">Coiled coil</keyword>
<organism evidence="4 5">
    <name type="scientific">Tetradesmus obliquus</name>
    <name type="common">Green alga</name>
    <name type="synonym">Acutodesmus obliquus</name>
    <dbReference type="NCBI Taxonomy" id="3088"/>
    <lineage>
        <taxon>Eukaryota</taxon>
        <taxon>Viridiplantae</taxon>
        <taxon>Chlorophyta</taxon>
        <taxon>core chlorophytes</taxon>
        <taxon>Chlorophyceae</taxon>
        <taxon>CS clade</taxon>
        <taxon>Sphaeropleales</taxon>
        <taxon>Scenedesmaceae</taxon>
        <taxon>Tetradesmus</taxon>
    </lineage>
</organism>
<evidence type="ECO:0000256" key="3">
    <source>
        <dbReference type="SAM" id="MobiDB-lite"/>
    </source>
</evidence>
<protein>
    <submittedName>
        <fullName evidence="4">Uncharacterized protein</fullName>
    </submittedName>
</protein>
<evidence type="ECO:0000313" key="4">
    <source>
        <dbReference type="EMBL" id="WIA18192.1"/>
    </source>
</evidence>
<feature type="compositionally biased region" description="Low complexity" evidence="3">
    <location>
        <begin position="659"/>
        <end position="677"/>
    </location>
</feature>
<keyword evidence="5" id="KW-1185">Reference proteome</keyword>
<dbReference type="SMART" id="SM00855">
    <property type="entry name" value="PGAM"/>
    <property type="match status" value="1"/>
</dbReference>
<feature type="region of interest" description="Disordered" evidence="3">
    <location>
        <begin position="489"/>
        <end position="511"/>
    </location>
</feature>
<dbReference type="PANTHER" id="PTHR48100">
    <property type="entry name" value="BROAD-SPECIFICITY PHOSPHATASE YOR283W-RELATED"/>
    <property type="match status" value="1"/>
</dbReference>
<name>A0ABY8UA93_TETOB</name>
<feature type="region of interest" description="Disordered" evidence="3">
    <location>
        <begin position="650"/>
        <end position="682"/>
    </location>
</feature>
<dbReference type="EMBL" id="CP126216">
    <property type="protein sequence ID" value="WIA18192.1"/>
    <property type="molecule type" value="Genomic_DNA"/>
</dbReference>
<gene>
    <name evidence="4" type="ORF">OEZ85_009665</name>
</gene>
<feature type="compositionally biased region" description="Low complexity" evidence="3">
    <location>
        <begin position="152"/>
        <end position="170"/>
    </location>
</feature>
<dbReference type="InterPro" id="IPR013078">
    <property type="entry name" value="His_Pase_superF_clade-1"/>
</dbReference>
<feature type="region of interest" description="Disordered" evidence="3">
    <location>
        <begin position="152"/>
        <end position="173"/>
    </location>
</feature>
<sequence length="696" mass="77296">MQLQVQLEEALGTAEQQQQESKQELKCRLVQQQAEDLAQQRSTLQQLSADNAAALAAAERQAAAALQAAEREQRLAMQEAQQAWERQKAALEQQRVEAVLHARLAAQQQLEKERQQWQAERDALVQKLAVQHASAELQALTAAEADRRAALKQAAAAHGESQQLRQQLHQQEQELHHLRRALDEMQRACQAAGSASQEAEASASASAAALQEQLLKVRQLQAQLDTLSMRHSMEMQAAQQSMREQVAVIQSDARAELEAVQTRMQLLRLKQQRMANLTMAKYHLAALLLGALLLAEAALAARQPQDEQQIQLERRKKRKHPYSSPYGLFIQERASKQLPGPGQHFSFGAVKPWEDILAMLDEQEDRKLLLVVRHGQAISNYLGDTLGPDEWYAVEGTCQYDDQKGTIYNIFDADLTGLGQDQAKSLNSILVGGGWYAKMTADRPARFIISPLTRCLHTATLALEGVQSNATNVEEFVRETLGMDTCDARRSVSDPNANAKPSPQGPCSFDKGLASSYPQYKYRVYDARDDADRSFGLLGDSDHLWTKTEREQQKHQVKRAKKFLDILFEHAPEKVVVVVTHSGFTRSLLLAVQREPYRPQNAELVPVIVDKAARVVAAADAHHAAGDAEAEAEEAWLDAVLAGYEDIDLNEDDRPHKASSSSSSSSAGTQRPGSSSSHPCMLRRLVGRLAELWRGQ</sequence>
<dbReference type="Gene3D" id="3.40.50.1240">
    <property type="entry name" value="Phosphoglycerate mutase-like"/>
    <property type="match status" value="1"/>
</dbReference>
<dbReference type="Proteomes" id="UP001244341">
    <property type="component" value="Chromosome 9b"/>
</dbReference>
<dbReference type="InterPro" id="IPR050275">
    <property type="entry name" value="PGM_Phosphatase"/>
</dbReference>
<proteinExistence type="inferred from homology"/>
<evidence type="ECO:0000313" key="5">
    <source>
        <dbReference type="Proteomes" id="UP001244341"/>
    </source>
</evidence>
<dbReference type="PANTHER" id="PTHR48100:SF61">
    <property type="entry name" value="PHOSPHOGLYCERATE MUTASE"/>
    <property type="match status" value="1"/>
</dbReference>
<evidence type="ECO:0000256" key="2">
    <source>
        <dbReference type="SAM" id="Coils"/>
    </source>
</evidence>
<comment type="similarity">
    <text evidence="1">Belongs to the phosphoglycerate mutase family.</text>
</comment>
<evidence type="ECO:0000256" key="1">
    <source>
        <dbReference type="ARBA" id="ARBA00038362"/>
    </source>
</evidence>
<dbReference type="InterPro" id="IPR029033">
    <property type="entry name" value="His_PPase_superfam"/>
</dbReference>
<reference evidence="4 5" key="1">
    <citation type="submission" date="2023-05" db="EMBL/GenBank/DDBJ databases">
        <title>A 100% complete, gapless, phased diploid assembly of the Scenedesmus obliquus UTEX 3031 genome.</title>
        <authorList>
            <person name="Biondi T.C."/>
            <person name="Hanschen E.R."/>
            <person name="Kwon T."/>
            <person name="Eng W."/>
            <person name="Kruse C.P.S."/>
            <person name="Koehler S.I."/>
            <person name="Kunde Y."/>
            <person name="Gleasner C.D."/>
            <person name="You Mak K.T."/>
            <person name="Polle J."/>
            <person name="Hovde B.T."/>
            <person name="Starkenburg S.R."/>
        </authorList>
    </citation>
    <scope>NUCLEOTIDE SEQUENCE [LARGE SCALE GENOMIC DNA]</scope>
    <source>
        <strain evidence="4 5">DOE0152z</strain>
    </source>
</reference>
<accession>A0ABY8UA93</accession>